<gene>
    <name evidence="2" type="ORF">G5C51_37665</name>
</gene>
<dbReference type="PANTHER" id="PTHR43328">
    <property type="entry name" value="ACETYLTRANSFERASE-RELATED"/>
    <property type="match status" value="1"/>
</dbReference>
<dbReference type="PANTHER" id="PTHR43328:SF1">
    <property type="entry name" value="N-ACETYLTRANSFERASE DOMAIN-CONTAINING PROTEIN"/>
    <property type="match status" value="1"/>
</dbReference>
<keyword evidence="3" id="KW-1185">Reference proteome</keyword>
<sequence>MIESDLEIFLRHEHDPENVKRSHFKPRDRDHFMTHWHTKVLGVPGNFVQTALADGEVAGGAVAWTQDGQRFLGYVFGREFWGRGIGTRTVRLFLEREQTRPLYADPYIGNTGSWKLLERLGFEREGTEAYGEDEHVMYVLR</sequence>
<organism evidence="2 3">
    <name type="scientific">Streptomyces coryli</name>
    <dbReference type="NCBI Taxonomy" id="1128680"/>
    <lineage>
        <taxon>Bacteria</taxon>
        <taxon>Bacillati</taxon>
        <taxon>Actinomycetota</taxon>
        <taxon>Actinomycetes</taxon>
        <taxon>Kitasatosporales</taxon>
        <taxon>Streptomycetaceae</taxon>
        <taxon>Streptomyces</taxon>
    </lineage>
</organism>
<dbReference type="GO" id="GO:0016747">
    <property type="term" value="F:acyltransferase activity, transferring groups other than amino-acyl groups"/>
    <property type="evidence" value="ECO:0007669"/>
    <property type="project" value="InterPro"/>
</dbReference>
<dbReference type="InterPro" id="IPR016181">
    <property type="entry name" value="Acyl_CoA_acyltransferase"/>
</dbReference>
<evidence type="ECO:0000313" key="2">
    <source>
        <dbReference type="EMBL" id="NGN69601.1"/>
    </source>
</evidence>
<dbReference type="Proteomes" id="UP000481583">
    <property type="component" value="Unassembled WGS sequence"/>
</dbReference>
<protein>
    <submittedName>
        <fullName evidence="2">GNAT family N-acetyltransferase</fullName>
    </submittedName>
</protein>
<dbReference type="PROSITE" id="PS51186">
    <property type="entry name" value="GNAT"/>
    <property type="match status" value="1"/>
</dbReference>
<dbReference type="EMBL" id="JAAKZV010000315">
    <property type="protein sequence ID" value="NGN69601.1"/>
    <property type="molecule type" value="Genomic_DNA"/>
</dbReference>
<dbReference type="SUPFAM" id="SSF55729">
    <property type="entry name" value="Acyl-CoA N-acyltransferases (Nat)"/>
    <property type="match status" value="1"/>
</dbReference>
<evidence type="ECO:0000259" key="1">
    <source>
        <dbReference type="PROSITE" id="PS51186"/>
    </source>
</evidence>
<name>A0A6G4UE97_9ACTN</name>
<dbReference type="Gene3D" id="3.40.630.30">
    <property type="match status" value="1"/>
</dbReference>
<dbReference type="AlphaFoldDB" id="A0A6G4UE97"/>
<dbReference type="InterPro" id="IPR000182">
    <property type="entry name" value="GNAT_dom"/>
</dbReference>
<feature type="domain" description="N-acetyltransferase" evidence="1">
    <location>
        <begin position="1"/>
        <end position="141"/>
    </location>
</feature>
<accession>A0A6G4UE97</accession>
<proteinExistence type="predicted"/>
<dbReference type="Pfam" id="PF13302">
    <property type="entry name" value="Acetyltransf_3"/>
    <property type="match status" value="1"/>
</dbReference>
<reference evidence="2 3" key="1">
    <citation type="submission" date="2020-02" db="EMBL/GenBank/DDBJ databases">
        <title>Whole-genome analyses of novel actinobacteria.</title>
        <authorList>
            <person name="Sahin N."/>
        </authorList>
    </citation>
    <scope>NUCLEOTIDE SEQUENCE [LARGE SCALE GENOMIC DNA]</scope>
    <source>
        <strain evidence="2 3">A7024</strain>
    </source>
</reference>
<comment type="caution">
    <text evidence="2">The sequence shown here is derived from an EMBL/GenBank/DDBJ whole genome shotgun (WGS) entry which is preliminary data.</text>
</comment>
<keyword evidence="2" id="KW-0808">Transferase</keyword>
<evidence type="ECO:0000313" key="3">
    <source>
        <dbReference type="Proteomes" id="UP000481583"/>
    </source>
</evidence>